<proteinExistence type="predicted"/>
<keyword evidence="2" id="KW-1185">Reference proteome</keyword>
<dbReference type="EMBL" id="BGPR01009514">
    <property type="protein sequence ID" value="GBN40498.1"/>
    <property type="molecule type" value="Genomic_DNA"/>
</dbReference>
<reference evidence="1 2" key="1">
    <citation type="journal article" date="2019" name="Sci. Rep.">
        <title>Orb-weaving spider Araneus ventricosus genome elucidates the spidroin gene catalogue.</title>
        <authorList>
            <person name="Kono N."/>
            <person name="Nakamura H."/>
            <person name="Ohtoshi R."/>
            <person name="Moran D.A.P."/>
            <person name="Shinohara A."/>
            <person name="Yoshida Y."/>
            <person name="Fujiwara M."/>
            <person name="Mori M."/>
            <person name="Tomita M."/>
            <person name="Arakawa K."/>
        </authorList>
    </citation>
    <scope>NUCLEOTIDE SEQUENCE [LARGE SCALE GENOMIC DNA]</scope>
</reference>
<organism evidence="1 2">
    <name type="scientific">Araneus ventricosus</name>
    <name type="common">Orbweaver spider</name>
    <name type="synonym">Epeira ventricosa</name>
    <dbReference type="NCBI Taxonomy" id="182803"/>
    <lineage>
        <taxon>Eukaryota</taxon>
        <taxon>Metazoa</taxon>
        <taxon>Ecdysozoa</taxon>
        <taxon>Arthropoda</taxon>
        <taxon>Chelicerata</taxon>
        <taxon>Arachnida</taxon>
        <taxon>Araneae</taxon>
        <taxon>Araneomorphae</taxon>
        <taxon>Entelegynae</taxon>
        <taxon>Araneoidea</taxon>
        <taxon>Araneidae</taxon>
        <taxon>Araneus</taxon>
    </lineage>
</organism>
<evidence type="ECO:0000313" key="1">
    <source>
        <dbReference type="EMBL" id="GBN40498.1"/>
    </source>
</evidence>
<dbReference type="Proteomes" id="UP000499080">
    <property type="component" value="Unassembled WGS sequence"/>
</dbReference>
<accession>A0A4Y2NLW4</accession>
<evidence type="ECO:0000313" key="2">
    <source>
        <dbReference type="Proteomes" id="UP000499080"/>
    </source>
</evidence>
<gene>
    <name evidence="1" type="ORF">AVEN_275206_1</name>
</gene>
<comment type="caution">
    <text evidence="1">The sequence shown here is derived from an EMBL/GenBank/DDBJ whole genome shotgun (WGS) entry which is preliminary data.</text>
</comment>
<name>A0A4Y2NLW4_ARAVE</name>
<sequence length="398" mass="44637">MRLSQLGHIPNPLRCFNCQRFDIETLAAGHHLPQRWSGMKVLIASVQRSVLTGEHTFTPSRNCSAWKQDPSGASLLLIAEKISREYLPHREVTNPIQIKKDNISTHQSALKPSATPKTTSVDAELLPRRFSSVEKALLTISGIDADEMSSYLYQKRMPWSMTCRSKIYLSVSPPHSFPQTWKRAATKQTLWQSAPICRWFRQAWYDKSTDTSAVGLQDYASGTLKQARTVVCLLLLEKGPLFRELSIPLEVAASPAPGDKGQPCTYLTDSPFYETVILDVQTVSKLLSYSRNIRLFKRLCLAPIRYKTANGAIIHTSIRVHCPEIIAITSISSASKKSRHPSPPRSCHHLSPKSCFFFSQNLSPLLRQALSLLIPKIRCRQAFIAQSFSKSLFSIGKA</sequence>
<dbReference type="AlphaFoldDB" id="A0A4Y2NLW4"/>
<protein>
    <submittedName>
        <fullName evidence="1">Uncharacterized protein</fullName>
    </submittedName>
</protein>